<sequence>MLKINLWIVVGDLLRLLAGGVPVLVAPNATPSHLTSPVPQPAIFFGDDEEPAPVEQEKGRNPKLTWSSRQPRDDQNFSPHQSHELSLTRGV</sequence>
<feature type="region of interest" description="Disordered" evidence="1">
    <location>
        <begin position="29"/>
        <end position="91"/>
    </location>
</feature>
<evidence type="ECO:0008006" key="5">
    <source>
        <dbReference type="Google" id="ProtNLM"/>
    </source>
</evidence>
<evidence type="ECO:0000256" key="2">
    <source>
        <dbReference type="SAM" id="SignalP"/>
    </source>
</evidence>
<evidence type="ECO:0000313" key="4">
    <source>
        <dbReference type="Proteomes" id="UP001085076"/>
    </source>
</evidence>
<dbReference type="Proteomes" id="UP001085076">
    <property type="component" value="Miscellaneous, Linkage group lg07"/>
</dbReference>
<keyword evidence="4" id="KW-1185">Reference proteome</keyword>
<organism evidence="3 4">
    <name type="scientific">Dioscorea zingiberensis</name>
    <dbReference type="NCBI Taxonomy" id="325984"/>
    <lineage>
        <taxon>Eukaryota</taxon>
        <taxon>Viridiplantae</taxon>
        <taxon>Streptophyta</taxon>
        <taxon>Embryophyta</taxon>
        <taxon>Tracheophyta</taxon>
        <taxon>Spermatophyta</taxon>
        <taxon>Magnoliopsida</taxon>
        <taxon>Liliopsida</taxon>
        <taxon>Dioscoreales</taxon>
        <taxon>Dioscoreaceae</taxon>
        <taxon>Dioscorea</taxon>
    </lineage>
</organism>
<dbReference type="AlphaFoldDB" id="A0A9D5C8I5"/>
<dbReference type="EMBL" id="JAGGNH010000007">
    <property type="protein sequence ID" value="KAJ0968218.1"/>
    <property type="molecule type" value="Genomic_DNA"/>
</dbReference>
<gene>
    <name evidence="3" type="ORF">J5N97_025135</name>
</gene>
<feature type="signal peptide" evidence="2">
    <location>
        <begin position="1"/>
        <end position="20"/>
    </location>
</feature>
<evidence type="ECO:0000313" key="3">
    <source>
        <dbReference type="EMBL" id="KAJ0968218.1"/>
    </source>
</evidence>
<comment type="caution">
    <text evidence="3">The sequence shown here is derived from an EMBL/GenBank/DDBJ whole genome shotgun (WGS) entry which is preliminary data.</text>
</comment>
<protein>
    <recommendedName>
        <fullName evidence="5">Secreted protein</fullName>
    </recommendedName>
</protein>
<evidence type="ECO:0000256" key="1">
    <source>
        <dbReference type="SAM" id="MobiDB-lite"/>
    </source>
</evidence>
<feature type="chain" id="PRO_5039105359" description="Secreted protein" evidence="2">
    <location>
        <begin position="21"/>
        <end position="91"/>
    </location>
</feature>
<accession>A0A9D5C8I5</accession>
<reference evidence="3" key="1">
    <citation type="submission" date="2021-03" db="EMBL/GenBank/DDBJ databases">
        <authorList>
            <person name="Li Z."/>
            <person name="Yang C."/>
        </authorList>
    </citation>
    <scope>NUCLEOTIDE SEQUENCE</scope>
    <source>
        <strain evidence="3">Dzin_1.0</strain>
        <tissue evidence="3">Leaf</tissue>
    </source>
</reference>
<reference evidence="3" key="2">
    <citation type="journal article" date="2022" name="Hortic Res">
        <title>The genome of Dioscorea zingiberensis sheds light on the biosynthesis, origin and evolution of the medicinally important diosgenin saponins.</title>
        <authorList>
            <person name="Li Y."/>
            <person name="Tan C."/>
            <person name="Li Z."/>
            <person name="Guo J."/>
            <person name="Li S."/>
            <person name="Chen X."/>
            <person name="Wang C."/>
            <person name="Dai X."/>
            <person name="Yang H."/>
            <person name="Song W."/>
            <person name="Hou L."/>
            <person name="Xu J."/>
            <person name="Tong Z."/>
            <person name="Xu A."/>
            <person name="Yuan X."/>
            <person name="Wang W."/>
            <person name="Yang Q."/>
            <person name="Chen L."/>
            <person name="Sun Z."/>
            <person name="Wang K."/>
            <person name="Pan B."/>
            <person name="Chen J."/>
            <person name="Bao Y."/>
            <person name="Liu F."/>
            <person name="Qi X."/>
            <person name="Gang D.R."/>
            <person name="Wen J."/>
            <person name="Li J."/>
        </authorList>
    </citation>
    <scope>NUCLEOTIDE SEQUENCE</scope>
    <source>
        <strain evidence="3">Dzin_1.0</strain>
    </source>
</reference>
<keyword evidence="2" id="KW-0732">Signal</keyword>
<proteinExistence type="predicted"/>
<name>A0A9D5C8I5_9LILI</name>